<dbReference type="EMBL" id="STGY01000007">
    <property type="protein sequence ID" value="THV43132.1"/>
    <property type="molecule type" value="Genomic_DNA"/>
</dbReference>
<evidence type="ECO:0000313" key="2">
    <source>
        <dbReference type="Proteomes" id="UP000308760"/>
    </source>
</evidence>
<reference evidence="2" key="1">
    <citation type="submission" date="2019-04" db="EMBL/GenBank/DDBJ databases">
        <title>Nocardioides xinjiangensis sp. nov.</title>
        <authorList>
            <person name="Liu S."/>
        </authorList>
    </citation>
    <scope>NUCLEOTIDE SEQUENCE [LARGE SCALE GENOMIC DNA]</scope>
    <source>
        <strain evidence="2">18</strain>
    </source>
</reference>
<protein>
    <submittedName>
        <fullName evidence="1">Acyl-CoA carboxylase subunit epsilon</fullName>
    </submittedName>
</protein>
<comment type="caution">
    <text evidence="1">The sequence shown here is derived from an EMBL/GenBank/DDBJ whole genome shotgun (WGS) entry which is preliminary data.</text>
</comment>
<organism evidence="1 2">
    <name type="scientific">Glycomyces buryatensis</name>
    <dbReference type="NCBI Taxonomy" id="2570927"/>
    <lineage>
        <taxon>Bacteria</taxon>
        <taxon>Bacillati</taxon>
        <taxon>Actinomycetota</taxon>
        <taxon>Actinomycetes</taxon>
        <taxon>Glycomycetales</taxon>
        <taxon>Glycomycetaceae</taxon>
        <taxon>Glycomyces</taxon>
    </lineage>
</organism>
<dbReference type="AlphaFoldDB" id="A0A4S8QIP5"/>
<keyword evidence="2" id="KW-1185">Reference proteome</keyword>
<dbReference type="OrthoDB" id="4749910at2"/>
<proteinExistence type="predicted"/>
<reference evidence="1 2" key="2">
    <citation type="submission" date="2019-05" db="EMBL/GenBank/DDBJ databases">
        <title>Glycomyces buryatensis sp. nov.</title>
        <authorList>
            <person name="Nikitina E."/>
        </authorList>
    </citation>
    <scope>NUCLEOTIDE SEQUENCE [LARGE SCALE GENOMIC DNA]</scope>
    <source>
        <strain evidence="1 2">18</strain>
    </source>
</reference>
<dbReference type="Proteomes" id="UP000308760">
    <property type="component" value="Unassembled WGS sequence"/>
</dbReference>
<dbReference type="RefSeq" id="WP_136532973.1">
    <property type="nucleotide sequence ID" value="NZ_STGY01000007.1"/>
</dbReference>
<gene>
    <name evidence="1" type="ORF">FAB82_02555</name>
</gene>
<sequence length="71" mass="8058">MSLELKVVRGNPTDEELAVLVGLITALPREEEENGGPHGRRRANWTNPGLRLRVRRTWRDSAVPARKGMDR</sequence>
<accession>A0A4S8QIP5</accession>
<evidence type="ECO:0000313" key="1">
    <source>
        <dbReference type="EMBL" id="THV43132.1"/>
    </source>
</evidence>
<dbReference type="InterPro" id="IPR032716">
    <property type="entry name" value="ACC_epsilon"/>
</dbReference>
<dbReference type="GO" id="GO:0003989">
    <property type="term" value="F:acetyl-CoA carboxylase activity"/>
    <property type="evidence" value="ECO:0007669"/>
    <property type="project" value="InterPro"/>
</dbReference>
<name>A0A4S8QIP5_9ACTN</name>
<dbReference type="Pfam" id="PF13822">
    <property type="entry name" value="ACC_epsilon"/>
    <property type="match status" value="1"/>
</dbReference>
<dbReference type="GO" id="GO:0004658">
    <property type="term" value="F:propionyl-CoA carboxylase activity"/>
    <property type="evidence" value="ECO:0007669"/>
    <property type="project" value="InterPro"/>
</dbReference>